<dbReference type="PROSITE" id="PS50023">
    <property type="entry name" value="LIM_DOMAIN_2"/>
    <property type="match status" value="1"/>
</dbReference>
<sequence>MNSKQHCNRCGKQVYPTDKVGPLKDSTFFHQGCFKCYICGTRLALKTYCNNRNDINDKEVYCSNHLASNSAPDLPSSRPSSTDHSSSTPTILVSPATSDYSNGGFFGGDSNGNVKDRARKLENMGFVPRVSNGGGGPIERPISQVSTLSQVSDDFDDGDTSASDEESTSTTTTNHLQRHRHEDDFDELPLPRNDRKTTAVAVTHSEIMHEMEHLFVRYHFFFAKEILFSMNA</sequence>
<evidence type="ECO:0000256" key="3">
    <source>
        <dbReference type="ARBA" id="ARBA00022723"/>
    </source>
</evidence>
<keyword evidence="3 7" id="KW-0479">Metal-binding</keyword>
<feature type="compositionally biased region" description="Low complexity" evidence="8">
    <location>
        <begin position="75"/>
        <end position="90"/>
    </location>
</feature>
<dbReference type="Proteomes" id="UP000095282">
    <property type="component" value="Unplaced"/>
</dbReference>
<dbReference type="CDD" id="cd09443">
    <property type="entry name" value="LIM_Ltd-1"/>
    <property type="match status" value="1"/>
</dbReference>
<evidence type="ECO:0000256" key="1">
    <source>
        <dbReference type="ARBA" id="ARBA00004496"/>
    </source>
</evidence>
<dbReference type="GO" id="GO:0005737">
    <property type="term" value="C:cytoplasm"/>
    <property type="evidence" value="ECO:0007669"/>
    <property type="project" value="UniProtKB-SubCell"/>
</dbReference>
<evidence type="ECO:0000256" key="7">
    <source>
        <dbReference type="PROSITE-ProRule" id="PRU00125"/>
    </source>
</evidence>
<keyword evidence="5 7" id="KW-0440">LIM domain</keyword>
<evidence type="ECO:0000313" key="11">
    <source>
        <dbReference type="WBParaSite" id="Csp11.Scaffold629.g10300.t3"/>
    </source>
</evidence>
<keyword evidence="10" id="KW-1185">Reference proteome</keyword>
<feature type="domain" description="LIM zinc-binding" evidence="9">
    <location>
        <begin position="5"/>
        <end position="72"/>
    </location>
</feature>
<keyword evidence="2" id="KW-0963">Cytoplasm</keyword>
<evidence type="ECO:0000259" key="9">
    <source>
        <dbReference type="PROSITE" id="PS50023"/>
    </source>
</evidence>
<dbReference type="PROSITE" id="PS00478">
    <property type="entry name" value="LIM_DOMAIN_1"/>
    <property type="match status" value="1"/>
</dbReference>
<accession>A0A1I7TNV8</accession>
<evidence type="ECO:0000256" key="2">
    <source>
        <dbReference type="ARBA" id="ARBA00022490"/>
    </source>
</evidence>
<comment type="similarity">
    <text evidence="6">Belongs to the transglutaminase-like superfamily.</text>
</comment>
<evidence type="ECO:0000313" key="10">
    <source>
        <dbReference type="Proteomes" id="UP000095282"/>
    </source>
</evidence>
<proteinExistence type="inferred from homology"/>
<feature type="compositionally biased region" description="Acidic residues" evidence="8">
    <location>
        <begin position="153"/>
        <end position="167"/>
    </location>
</feature>
<dbReference type="Pfam" id="PF00412">
    <property type="entry name" value="LIM"/>
    <property type="match status" value="1"/>
</dbReference>
<dbReference type="InterPro" id="IPR001781">
    <property type="entry name" value="Znf_LIM"/>
</dbReference>
<dbReference type="STRING" id="1561998.A0A1I7TNV8"/>
<evidence type="ECO:0000256" key="6">
    <source>
        <dbReference type="ARBA" id="ARBA00061626"/>
    </source>
</evidence>
<keyword evidence="4 7" id="KW-0862">Zinc</keyword>
<feature type="region of interest" description="Disordered" evidence="8">
    <location>
        <begin position="151"/>
        <end position="192"/>
    </location>
</feature>
<dbReference type="SMART" id="SM00132">
    <property type="entry name" value="LIM"/>
    <property type="match status" value="1"/>
</dbReference>
<name>A0A1I7TNV8_9PELO</name>
<organism evidence="10 11">
    <name type="scientific">Caenorhabditis tropicalis</name>
    <dbReference type="NCBI Taxonomy" id="1561998"/>
    <lineage>
        <taxon>Eukaryota</taxon>
        <taxon>Metazoa</taxon>
        <taxon>Ecdysozoa</taxon>
        <taxon>Nematoda</taxon>
        <taxon>Chromadorea</taxon>
        <taxon>Rhabditida</taxon>
        <taxon>Rhabditina</taxon>
        <taxon>Rhabditomorpha</taxon>
        <taxon>Rhabditoidea</taxon>
        <taxon>Rhabditidae</taxon>
        <taxon>Peloderinae</taxon>
        <taxon>Caenorhabditis</taxon>
    </lineage>
</organism>
<dbReference type="FunFam" id="2.10.110.10:FF:000108">
    <property type="entry name" value="LIM domain containing protein"/>
    <property type="match status" value="1"/>
</dbReference>
<comment type="subcellular location">
    <subcellularLocation>
        <location evidence="1">Cytoplasm</location>
    </subcellularLocation>
</comment>
<dbReference type="AlphaFoldDB" id="A0A1I7TNV8"/>
<feature type="region of interest" description="Disordered" evidence="8">
    <location>
        <begin position="69"/>
        <end position="96"/>
    </location>
</feature>
<dbReference type="GO" id="GO:0046872">
    <property type="term" value="F:metal ion binding"/>
    <property type="evidence" value="ECO:0007669"/>
    <property type="project" value="UniProtKB-KW"/>
</dbReference>
<protein>
    <submittedName>
        <fullName evidence="11">LIM zinc-binding domain-containing protein</fullName>
    </submittedName>
</protein>
<evidence type="ECO:0000256" key="5">
    <source>
        <dbReference type="ARBA" id="ARBA00023038"/>
    </source>
</evidence>
<reference evidence="11" key="1">
    <citation type="submission" date="2016-11" db="UniProtKB">
        <authorList>
            <consortium name="WormBaseParasite"/>
        </authorList>
    </citation>
    <scope>IDENTIFICATION</scope>
</reference>
<evidence type="ECO:0000256" key="8">
    <source>
        <dbReference type="SAM" id="MobiDB-lite"/>
    </source>
</evidence>
<dbReference type="WBParaSite" id="Csp11.Scaffold629.g10300.t3">
    <property type="protein sequence ID" value="Csp11.Scaffold629.g10300.t3"/>
    <property type="gene ID" value="Csp11.Scaffold629.g10300"/>
</dbReference>
<evidence type="ECO:0000256" key="4">
    <source>
        <dbReference type="ARBA" id="ARBA00022833"/>
    </source>
</evidence>
<dbReference type="Gene3D" id="2.10.110.10">
    <property type="entry name" value="Cysteine Rich Protein"/>
    <property type="match status" value="1"/>
</dbReference>